<name>A0ABU1NNK9_9BURK</name>
<dbReference type="InterPro" id="IPR036388">
    <property type="entry name" value="WH-like_DNA-bd_sf"/>
</dbReference>
<dbReference type="InterPro" id="IPR011006">
    <property type="entry name" value="CheY-like_superfamily"/>
</dbReference>
<evidence type="ECO:0000259" key="7">
    <source>
        <dbReference type="PROSITE" id="PS51755"/>
    </source>
</evidence>
<keyword evidence="9" id="KW-1185">Reference proteome</keyword>
<dbReference type="PROSITE" id="PS50110">
    <property type="entry name" value="RESPONSE_REGULATORY"/>
    <property type="match status" value="1"/>
</dbReference>
<dbReference type="InterPro" id="IPR039420">
    <property type="entry name" value="WalR-like"/>
</dbReference>
<keyword evidence="2" id="KW-0902">Two-component regulatory system</keyword>
<dbReference type="PANTHER" id="PTHR48111:SF40">
    <property type="entry name" value="PHOSPHATE REGULON TRANSCRIPTIONAL REGULATORY PROTEIN PHOB"/>
    <property type="match status" value="1"/>
</dbReference>
<dbReference type="CDD" id="cd00383">
    <property type="entry name" value="trans_reg_C"/>
    <property type="match status" value="1"/>
</dbReference>
<dbReference type="SUPFAM" id="SSF46894">
    <property type="entry name" value="C-terminal effector domain of the bipartite response regulators"/>
    <property type="match status" value="1"/>
</dbReference>
<dbReference type="Proteomes" id="UP001184230">
    <property type="component" value="Unassembled WGS sequence"/>
</dbReference>
<dbReference type="PROSITE" id="PS51755">
    <property type="entry name" value="OMPR_PHOB"/>
    <property type="match status" value="1"/>
</dbReference>
<feature type="domain" description="Response regulatory" evidence="6">
    <location>
        <begin position="75"/>
        <end position="196"/>
    </location>
</feature>
<dbReference type="InterPro" id="IPR016032">
    <property type="entry name" value="Sig_transdc_resp-reg_C-effctor"/>
</dbReference>
<keyword evidence="1 4" id="KW-0597">Phosphoprotein</keyword>
<evidence type="ECO:0000256" key="5">
    <source>
        <dbReference type="PROSITE-ProRule" id="PRU01091"/>
    </source>
</evidence>
<dbReference type="GO" id="GO:0003677">
    <property type="term" value="F:DNA binding"/>
    <property type="evidence" value="ECO:0007669"/>
    <property type="project" value="UniProtKB-KW"/>
</dbReference>
<dbReference type="Gene3D" id="3.40.50.2300">
    <property type="match status" value="1"/>
</dbReference>
<proteinExistence type="predicted"/>
<dbReference type="InterPro" id="IPR001789">
    <property type="entry name" value="Sig_transdc_resp-reg_receiver"/>
</dbReference>
<evidence type="ECO:0000256" key="1">
    <source>
        <dbReference type="ARBA" id="ARBA00022553"/>
    </source>
</evidence>
<evidence type="ECO:0000313" key="8">
    <source>
        <dbReference type="EMBL" id="MDR6539625.1"/>
    </source>
</evidence>
<protein>
    <submittedName>
        <fullName evidence="8">DNA-binding response OmpR family regulator</fullName>
    </submittedName>
</protein>
<dbReference type="Gene3D" id="1.10.10.10">
    <property type="entry name" value="Winged helix-like DNA-binding domain superfamily/Winged helix DNA-binding domain"/>
    <property type="match status" value="1"/>
</dbReference>
<feature type="DNA-binding region" description="OmpR/PhoB-type" evidence="5">
    <location>
        <begin position="206"/>
        <end position="310"/>
    </location>
</feature>
<dbReference type="EMBL" id="JAVDRF010000019">
    <property type="protein sequence ID" value="MDR6539625.1"/>
    <property type="molecule type" value="Genomic_DNA"/>
</dbReference>
<comment type="caution">
    <text evidence="8">The sequence shown here is derived from an EMBL/GenBank/DDBJ whole genome shotgun (WGS) entry which is preliminary data.</text>
</comment>
<feature type="modified residue" description="4-aspartylphosphate" evidence="4">
    <location>
        <position position="130"/>
    </location>
</feature>
<gene>
    <name evidence="8" type="ORF">J2739_005424</name>
</gene>
<accession>A0ABU1NNK9</accession>
<dbReference type="CDD" id="cd17574">
    <property type="entry name" value="REC_OmpR"/>
    <property type="match status" value="1"/>
</dbReference>
<dbReference type="InterPro" id="IPR001867">
    <property type="entry name" value="OmpR/PhoB-type_DNA-bd"/>
</dbReference>
<dbReference type="SMART" id="SM00448">
    <property type="entry name" value="REC"/>
    <property type="match status" value="1"/>
</dbReference>
<dbReference type="Pfam" id="PF00486">
    <property type="entry name" value="Trans_reg_C"/>
    <property type="match status" value="1"/>
</dbReference>
<keyword evidence="3 5" id="KW-0238">DNA-binding</keyword>
<dbReference type="PANTHER" id="PTHR48111">
    <property type="entry name" value="REGULATOR OF RPOS"/>
    <property type="match status" value="1"/>
</dbReference>
<reference evidence="8 9" key="1">
    <citation type="submission" date="2023-07" db="EMBL/GenBank/DDBJ databases">
        <title>Sorghum-associated microbial communities from plants grown in Nebraska, USA.</title>
        <authorList>
            <person name="Schachtman D."/>
        </authorList>
    </citation>
    <scope>NUCLEOTIDE SEQUENCE [LARGE SCALE GENOMIC DNA]</scope>
    <source>
        <strain evidence="8 9">DS1781</strain>
    </source>
</reference>
<feature type="domain" description="OmpR/PhoB-type" evidence="7">
    <location>
        <begin position="206"/>
        <end position="310"/>
    </location>
</feature>
<sequence length="334" mass="37693">MDDAEACEHRVFDVTICQIDTFGAPMPKRQILDRRARKAGSRAHRRATIYEICSRKKRKNATLFLLSHETKEPMRIAVLDDDPTQLGYLVHALKRGLDTGDESITCVPFDKGETLRKSLRQETFDLLVLDWNVPDLDGVELLHWLRSFQKSDVPVIMLSSRSAERDVAGALGIGADDYVVKPFRTMELCARIRRLLTRQPSLTAAAEQERFGAWRFDQPNLCVHFKAKDGTLSRIPLTDREYRLALALFRHLGHAVSRAYLLEKLGVHGEEMPSRALDSHIYRLRSKLGLHSASGLRLQTVYGRGYRLERVIGDANNATLSGDPSNDTDDKAGA</sequence>
<dbReference type="SMART" id="SM00862">
    <property type="entry name" value="Trans_reg_C"/>
    <property type="match status" value="1"/>
</dbReference>
<organism evidence="8 9">
    <name type="scientific">Variovorax soli</name>
    <dbReference type="NCBI Taxonomy" id="376815"/>
    <lineage>
        <taxon>Bacteria</taxon>
        <taxon>Pseudomonadati</taxon>
        <taxon>Pseudomonadota</taxon>
        <taxon>Betaproteobacteria</taxon>
        <taxon>Burkholderiales</taxon>
        <taxon>Comamonadaceae</taxon>
        <taxon>Variovorax</taxon>
    </lineage>
</organism>
<evidence type="ECO:0000256" key="4">
    <source>
        <dbReference type="PROSITE-ProRule" id="PRU00169"/>
    </source>
</evidence>
<evidence type="ECO:0000313" key="9">
    <source>
        <dbReference type="Proteomes" id="UP001184230"/>
    </source>
</evidence>
<dbReference type="Pfam" id="PF00072">
    <property type="entry name" value="Response_reg"/>
    <property type="match status" value="1"/>
</dbReference>
<evidence type="ECO:0000256" key="2">
    <source>
        <dbReference type="ARBA" id="ARBA00023012"/>
    </source>
</evidence>
<evidence type="ECO:0000259" key="6">
    <source>
        <dbReference type="PROSITE" id="PS50110"/>
    </source>
</evidence>
<evidence type="ECO:0000256" key="3">
    <source>
        <dbReference type="ARBA" id="ARBA00023125"/>
    </source>
</evidence>
<dbReference type="SUPFAM" id="SSF52172">
    <property type="entry name" value="CheY-like"/>
    <property type="match status" value="1"/>
</dbReference>
<dbReference type="RefSeq" id="WP_309907481.1">
    <property type="nucleotide sequence ID" value="NZ_JAVDRF010000019.1"/>
</dbReference>